<evidence type="ECO:0000313" key="4">
    <source>
        <dbReference type="Proteomes" id="UP001498398"/>
    </source>
</evidence>
<dbReference type="Proteomes" id="UP001498398">
    <property type="component" value="Unassembled WGS sequence"/>
</dbReference>
<evidence type="ECO:0000313" key="3">
    <source>
        <dbReference type="EMBL" id="KAK7444281.1"/>
    </source>
</evidence>
<feature type="transmembrane region" description="Helical" evidence="2">
    <location>
        <begin position="128"/>
        <end position="149"/>
    </location>
</feature>
<evidence type="ECO:0000256" key="2">
    <source>
        <dbReference type="SAM" id="Phobius"/>
    </source>
</evidence>
<organism evidence="3 4">
    <name type="scientific">Marasmiellus scandens</name>
    <dbReference type="NCBI Taxonomy" id="2682957"/>
    <lineage>
        <taxon>Eukaryota</taxon>
        <taxon>Fungi</taxon>
        <taxon>Dikarya</taxon>
        <taxon>Basidiomycota</taxon>
        <taxon>Agaricomycotina</taxon>
        <taxon>Agaricomycetes</taxon>
        <taxon>Agaricomycetidae</taxon>
        <taxon>Agaricales</taxon>
        <taxon>Marasmiineae</taxon>
        <taxon>Omphalotaceae</taxon>
        <taxon>Marasmiellus</taxon>
    </lineage>
</organism>
<keyword evidence="2" id="KW-0472">Membrane</keyword>
<name>A0ABR1IY23_9AGAR</name>
<feature type="transmembrane region" description="Helical" evidence="2">
    <location>
        <begin position="196"/>
        <end position="216"/>
    </location>
</feature>
<feature type="compositionally biased region" description="Basic and acidic residues" evidence="1">
    <location>
        <begin position="1"/>
        <end position="21"/>
    </location>
</feature>
<dbReference type="EMBL" id="JBANRG010000051">
    <property type="protein sequence ID" value="KAK7444281.1"/>
    <property type="molecule type" value="Genomic_DNA"/>
</dbReference>
<keyword evidence="4" id="KW-1185">Reference proteome</keyword>
<feature type="transmembrane region" description="Helical" evidence="2">
    <location>
        <begin position="89"/>
        <end position="108"/>
    </location>
</feature>
<feature type="region of interest" description="Disordered" evidence="1">
    <location>
        <begin position="275"/>
        <end position="296"/>
    </location>
</feature>
<feature type="compositionally biased region" description="Polar residues" evidence="1">
    <location>
        <begin position="38"/>
        <end position="49"/>
    </location>
</feature>
<accession>A0ABR1IY23</accession>
<feature type="transmembrane region" description="Helical" evidence="2">
    <location>
        <begin position="169"/>
        <end position="190"/>
    </location>
</feature>
<evidence type="ECO:0000256" key="1">
    <source>
        <dbReference type="SAM" id="MobiDB-lite"/>
    </source>
</evidence>
<sequence>MGGGHHDDHGKQWDGSDDSQKGRGIFEPSGRKKDSGPPSGSSNATCIDDTPTTTGLKQANQIFFIIANMLGDGILIYRVFHIWDRSARVTYVPVVASVINNIMGLVSVGVNPSDGNEYVVKEAFYDLYLILNIVLNLFLTGLIAGRVWYIRRQAQLILKEAVKERYNTAIVVCVESGILYPLFLIIFLSLELSISSLDFFPILVQAVGIAPTLITFRSSLGLSMDSVDQVVQSRLSNVPPGADIRRGWGSARSAVVAEGGYSQGFFGYPSVQRGSGMGASGGRESSLRNDERNSVR</sequence>
<feature type="transmembrane region" description="Helical" evidence="2">
    <location>
        <begin position="59"/>
        <end position="77"/>
    </location>
</feature>
<reference evidence="3 4" key="1">
    <citation type="submission" date="2024-01" db="EMBL/GenBank/DDBJ databases">
        <title>A draft genome for the cacao thread blight pathogen Marasmiellus scandens.</title>
        <authorList>
            <person name="Baruah I.K."/>
            <person name="Leung J."/>
            <person name="Bukari Y."/>
            <person name="Amoako-Attah I."/>
            <person name="Meinhardt L.W."/>
            <person name="Bailey B.A."/>
            <person name="Cohen S.P."/>
        </authorList>
    </citation>
    <scope>NUCLEOTIDE SEQUENCE [LARGE SCALE GENOMIC DNA]</scope>
    <source>
        <strain evidence="3 4">GH-19</strain>
    </source>
</reference>
<keyword evidence="2" id="KW-1133">Transmembrane helix</keyword>
<protein>
    <submittedName>
        <fullName evidence="3">Uncharacterized protein</fullName>
    </submittedName>
</protein>
<feature type="region of interest" description="Disordered" evidence="1">
    <location>
        <begin position="1"/>
        <end position="49"/>
    </location>
</feature>
<comment type="caution">
    <text evidence="3">The sequence shown here is derived from an EMBL/GenBank/DDBJ whole genome shotgun (WGS) entry which is preliminary data.</text>
</comment>
<keyword evidence="2" id="KW-0812">Transmembrane</keyword>
<gene>
    <name evidence="3" type="ORF">VKT23_015291</name>
</gene>
<feature type="compositionally biased region" description="Basic and acidic residues" evidence="1">
    <location>
        <begin position="285"/>
        <end position="296"/>
    </location>
</feature>
<proteinExistence type="predicted"/>